<evidence type="ECO:0000256" key="2">
    <source>
        <dbReference type="ARBA" id="ARBA00022454"/>
    </source>
</evidence>
<sequence length="135" mass="15596">MAASKPRESRLRIGRSKTGLGLFATDVINKGEFVIEYIGQRISNAEVAERTDARYLFEVNTRWTIDGSPRWNKARYINHSCRPNCEVVITRGQIRIFALKRIRPDDEITYNYGKDYFNTFIRPKGCRCSKCEPAA</sequence>
<reference evidence="7 8" key="1">
    <citation type="journal article" date="2019" name="Microorganisms">
        <title>Genome Insights into the Novel Species Microvirga brassicacearum, a Rapeseed Endophyte with Biotechnological Potential.</title>
        <authorList>
            <person name="Jimenez-Gomez A."/>
            <person name="Saati-Santamaria Z."/>
            <person name="Igual J.M."/>
            <person name="Rivas R."/>
            <person name="Mateos P.F."/>
            <person name="Garcia-Fraile P."/>
        </authorList>
    </citation>
    <scope>NUCLEOTIDE SEQUENCE [LARGE SCALE GENOMIC DNA]</scope>
    <source>
        <strain evidence="7 8">CDVBN77</strain>
    </source>
</reference>
<accession>A0A5N3P7L7</accession>
<dbReference type="GO" id="GO:0008168">
    <property type="term" value="F:methyltransferase activity"/>
    <property type="evidence" value="ECO:0007669"/>
    <property type="project" value="UniProtKB-KW"/>
</dbReference>
<evidence type="ECO:0000256" key="4">
    <source>
        <dbReference type="ARBA" id="ARBA00022679"/>
    </source>
</evidence>
<dbReference type="SUPFAM" id="SSF82199">
    <property type="entry name" value="SET domain"/>
    <property type="match status" value="1"/>
</dbReference>
<dbReference type="GO" id="GO:0032259">
    <property type="term" value="P:methylation"/>
    <property type="evidence" value="ECO:0007669"/>
    <property type="project" value="UniProtKB-KW"/>
</dbReference>
<dbReference type="InterPro" id="IPR046341">
    <property type="entry name" value="SET_dom_sf"/>
</dbReference>
<dbReference type="EMBL" id="VCMV01000029">
    <property type="protein sequence ID" value="KAB0265738.1"/>
    <property type="molecule type" value="Genomic_DNA"/>
</dbReference>
<evidence type="ECO:0000256" key="5">
    <source>
        <dbReference type="ARBA" id="ARBA00022691"/>
    </source>
</evidence>
<evidence type="ECO:0000313" key="8">
    <source>
        <dbReference type="Proteomes" id="UP000325684"/>
    </source>
</evidence>
<organism evidence="7 8">
    <name type="scientific">Microvirga brassicacearum</name>
    <dbReference type="NCBI Taxonomy" id="2580413"/>
    <lineage>
        <taxon>Bacteria</taxon>
        <taxon>Pseudomonadati</taxon>
        <taxon>Pseudomonadota</taxon>
        <taxon>Alphaproteobacteria</taxon>
        <taxon>Hyphomicrobiales</taxon>
        <taxon>Methylobacteriaceae</taxon>
        <taxon>Microvirga</taxon>
    </lineage>
</organism>
<evidence type="ECO:0000256" key="3">
    <source>
        <dbReference type="ARBA" id="ARBA00022603"/>
    </source>
</evidence>
<keyword evidence="3" id="KW-0489">Methyltransferase</keyword>
<dbReference type="PROSITE" id="PS50280">
    <property type="entry name" value="SET"/>
    <property type="match status" value="1"/>
</dbReference>
<protein>
    <submittedName>
        <fullName evidence="7">SET domain-containing protein</fullName>
    </submittedName>
</protein>
<proteinExistence type="predicted"/>
<dbReference type="InterPro" id="IPR001214">
    <property type="entry name" value="SET_dom"/>
</dbReference>
<gene>
    <name evidence="7" type="ORF">FEZ63_17145</name>
</gene>
<evidence type="ECO:0000313" key="7">
    <source>
        <dbReference type="EMBL" id="KAB0265738.1"/>
    </source>
</evidence>
<dbReference type="SMART" id="SM00317">
    <property type="entry name" value="SET"/>
    <property type="match status" value="1"/>
</dbReference>
<evidence type="ECO:0000256" key="1">
    <source>
        <dbReference type="ARBA" id="ARBA00004286"/>
    </source>
</evidence>
<dbReference type="Pfam" id="PF00856">
    <property type="entry name" value="SET"/>
    <property type="match status" value="1"/>
</dbReference>
<dbReference type="Proteomes" id="UP000325684">
    <property type="component" value="Unassembled WGS sequence"/>
</dbReference>
<keyword evidence="2" id="KW-0158">Chromosome</keyword>
<dbReference type="PANTHER" id="PTHR22884">
    <property type="entry name" value="SET DOMAIN PROTEINS"/>
    <property type="match status" value="1"/>
</dbReference>
<dbReference type="GO" id="GO:0005694">
    <property type="term" value="C:chromosome"/>
    <property type="evidence" value="ECO:0007669"/>
    <property type="project" value="UniProtKB-SubCell"/>
</dbReference>
<dbReference type="InterPro" id="IPR050777">
    <property type="entry name" value="SET2_Histone-Lys_MeTrsfase"/>
</dbReference>
<name>A0A5N3P7L7_9HYPH</name>
<dbReference type="AlphaFoldDB" id="A0A5N3P7L7"/>
<dbReference type="OrthoDB" id="9790349at2"/>
<dbReference type="Gene3D" id="2.170.270.10">
    <property type="entry name" value="SET domain"/>
    <property type="match status" value="1"/>
</dbReference>
<comment type="subcellular location">
    <subcellularLocation>
        <location evidence="1">Chromosome</location>
    </subcellularLocation>
</comment>
<keyword evidence="5" id="KW-0949">S-adenosyl-L-methionine</keyword>
<keyword evidence="4" id="KW-0808">Transferase</keyword>
<keyword evidence="8" id="KW-1185">Reference proteome</keyword>
<dbReference type="RefSeq" id="WP_150946708.1">
    <property type="nucleotide sequence ID" value="NZ_VCMV01000029.1"/>
</dbReference>
<feature type="domain" description="SET" evidence="6">
    <location>
        <begin position="9"/>
        <end position="113"/>
    </location>
</feature>
<evidence type="ECO:0000259" key="6">
    <source>
        <dbReference type="PROSITE" id="PS50280"/>
    </source>
</evidence>
<comment type="caution">
    <text evidence="7">The sequence shown here is derived from an EMBL/GenBank/DDBJ whole genome shotgun (WGS) entry which is preliminary data.</text>
</comment>